<dbReference type="AlphaFoldDB" id="A0A3N4KMU5"/>
<evidence type="ECO:0000313" key="5">
    <source>
        <dbReference type="Proteomes" id="UP000277580"/>
    </source>
</evidence>
<sequence length="95" mass="9847">MFSFTIPKLRLFLVLVAFLATPIFGDYVELPGYTKSFGGLEARTPTPAPKKLGSSNANSTETTSASRTANSAPNNVINLAGVDAAALVVGAAIVF</sequence>
<gene>
    <name evidence="3" type="ORF">P167DRAFT_577121</name>
    <name evidence="4" type="ORF">P167DRAFT_577122</name>
</gene>
<keyword evidence="2" id="KW-0732">Signal</keyword>
<proteinExistence type="predicted"/>
<reference evidence="3 5" key="1">
    <citation type="journal article" date="2018" name="Nat. Ecol. Evol.">
        <title>Pezizomycetes genomes reveal the molecular basis of ectomycorrhizal truffle lifestyle.</title>
        <authorList>
            <person name="Murat C."/>
            <person name="Payen T."/>
            <person name="Noel B."/>
            <person name="Kuo A."/>
            <person name="Morin E."/>
            <person name="Chen J."/>
            <person name="Kohler A."/>
            <person name="Krizsan K."/>
            <person name="Balestrini R."/>
            <person name="Da Silva C."/>
            <person name="Montanini B."/>
            <person name="Hainaut M."/>
            <person name="Levati E."/>
            <person name="Barry K.W."/>
            <person name="Belfiori B."/>
            <person name="Cichocki N."/>
            <person name="Clum A."/>
            <person name="Dockter R.B."/>
            <person name="Fauchery L."/>
            <person name="Guy J."/>
            <person name="Iotti M."/>
            <person name="Le Tacon F."/>
            <person name="Lindquist E.A."/>
            <person name="Lipzen A."/>
            <person name="Malagnac F."/>
            <person name="Mello A."/>
            <person name="Molinier V."/>
            <person name="Miyauchi S."/>
            <person name="Poulain J."/>
            <person name="Riccioni C."/>
            <person name="Rubini A."/>
            <person name="Sitrit Y."/>
            <person name="Splivallo R."/>
            <person name="Traeger S."/>
            <person name="Wang M."/>
            <person name="Zifcakova L."/>
            <person name="Wipf D."/>
            <person name="Zambonelli A."/>
            <person name="Paolocci F."/>
            <person name="Nowrousian M."/>
            <person name="Ottonello S."/>
            <person name="Baldrian P."/>
            <person name="Spatafora J.W."/>
            <person name="Henrissat B."/>
            <person name="Nagy L.G."/>
            <person name="Aury J.M."/>
            <person name="Wincker P."/>
            <person name="Grigoriev I.V."/>
            <person name="Bonfante P."/>
            <person name="Martin F.M."/>
        </authorList>
    </citation>
    <scope>NUCLEOTIDE SEQUENCE [LARGE SCALE GENOMIC DNA]</scope>
    <source>
        <strain evidence="3 5">CCBAS932</strain>
    </source>
</reference>
<dbReference type="EMBL" id="ML119150">
    <property type="protein sequence ID" value="RPB09671.1"/>
    <property type="molecule type" value="Genomic_DNA"/>
</dbReference>
<evidence type="ECO:0000313" key="4">
    <source>
        <dbReference type="EMBL" id="RPB09672.1"/>
    </source>
</evidence>
<feature type="region of interest" description="Disordered" evidence="1">
    <location>
        <begin position="44"/>
        <end position="71"/>
    </location>
</feature>
<dbReference type="Proteomes" id="UP000277580">
    <property type="component" value="Unassembled WGS sequence"/>
</dbReference>
<evidence type="ECO:0000313" key="3">
    <source>
        <dbReference type="EMBL" id="RPB09671.1"/>
    </source>
</evidence>
<protein>
    <submittedName>
        <fullName evidence="3">Uncharacterized protein</fullName>
    </submittedName>
</protein>
<evidence type="ECO:0000256" key="2">
    <source>
        <dbReference type="SAM" id="SignalP"/>
    </source>
</evidence>
<name>A0A3N4KMU5_9PEZI</name>
<organism evidence="3 5">
    <name type="scientific">Morchella conica CCBAS932</name>
    <dbReference type="NCBI Taxonomy" id="1392247"/>
    <lineage>
        <taxon>Eukaryota</taxon>
        <taxon>Fungi</taxon>
        <taxon>Dikarya</taxon>
        <taxon>Ascomycota</taxon>
        <taxon>Pezizomycotina</taxon>
        <taxon>Pezizomycetes</taxon>
        <taxon>Pezizales</taxon>
        <taxon>Morchellaceae</taxon>
        <taxon>Morchella</taxon>
    </lineage>
</organism>
<evidence type="ECO:0000256" key="1">
    <source>
        <dbReference type="SAM" id="MobiDB-lite"/>
    </source>
</evidence>
<dbReference type="EMBL" id="ML119150">
    <property type="protein sequence ID" value="RPB09672.1"/>
    <property type="molecule type" value="Genomic_DNA"/>
</dbReference>
<feature type="compositionally biased region" description="Low complexity" evidence="1">
    <location>
        <begin position="54"/>
        <end position="71"/>
    </location>
</feature>
<feature type="signal peptide" evidence="2">
    <location>
        <begin position="1"/>
        <end position="25"/>
    </location>
</feature>
<keyword evidence="5" id="KW-1185">Reference proteome</keyword>
<accession>A0A3N4KMU5</accession>
<feature type="chain" id="PRO_5040591711" evidence="2">
    <location>
        <begin position="26"/>
        <end position="95"/>
    </location>
</feature>